<feature type="binding site" evidence="3">
    <location>
        <position position="184"/>
    </location>
    <ligand>
        <name>NAD(+)</name>
        <dbReference type="ChEBI" id="CHEBI:57540"/>
    </ligand>
</feature>
<dbReference type="InterPro" id="IPR016162">
    <property type="entry name" value="Ald_DH_N"/>
</dbReference>
<evidence type="ECO:0000313" key="5">
    <source>
        <dbReference type="EMBL" id="MFC7152100.1"/>
    </source>
</evidence>
<dbReference type="GO" id="GO:0016491">
    <property type="term" value="F:oxidoreductase activity"/>
    <property type="evidence" value="ECO:0007669"/>
    <property type="project" value="UniProtKB-KW"/>
</dbReference>
<dbReference type="Proteomes" id="UP001596378">
    <property type="component" value="Unassembled WGS sequence"/>
</dbReference>
<comment type="catalytic activity">
    <reaction evidence="3">
        <text>3-oxopropanoate + NAD(+) + CoA + H2O = hydrogencarbonate + acetyl-CoA + NADH + H(+)</text>
        <dbReference type="Rhea" id="RHEA:76615"/>
        <dbReference type="ChEBI" id="CHEBI:15377"/>
        <dbReference type="ChEBI" id="CHEBI:15378"/>
        <dbReference type="ChEBI" id="CHEBI:17544"/>
        <dbReference type="ChEBI" id="CHEBI:33190"/>
        <dbReference type="ChEBI" id="CHEBI:57287"/>
        <dbReference type="ChEBI" id="CHEBI:57288"/>
        <dbReference type="ChEBI" id="CHEBI:57540"/>
        <dbReference type="ChEBI" id="CHEBI:57945"/>
        <dbReference type="EC" id="1.2.1.27"/>
    </reaction>
</comment>
<gene>
    <name evidence="3" type="primary">iolA</name>
    <name evidence="5" type="ORF">ACFQMJ_26510</name>
</gene>
<feature type="binding site" evidence="3">
    <location>
        <position position="388"/>
    </location>
    <ligand>
        <name>NAD(+)</name>
        <dbReference type="ChEBI" id="CHEBI:57540"/>
    </ligand>
</feature>
<keyword evidence="2 3" id="KW-0520">NAD</keyword>
<dbReference type="NCBIfam" id="TIGR01722">
    <property type="entry name" value="MMSDH"/>
    <property type="match status" value="1"/>
</dbReference>
<dbReference type="PANTHER" id="PTHR43866:SF4">
    <property type="entry name" value="MALONATE-SEMIALDEHYDE DEHYDROGENASE"/>
    <property type="match status" value="1"/>
</dbReference>
<comment type="pathway">
    <text evidence="3">Polyol metabolism; myo-inositol degradation into acetyl-CoA; acetyl-CoA from myo-inositol: step 7/7.</text>
</comment>
<name>A0ABW2FJ96_9BACL</name>
<dbReference type="PANTHER" id="PTHR43866">
    <property type="entry name" value="MALONATE-SEMIALDEHYDE DEHYDROGENASE"/>
    <property type="match status" value="1"/>
</dbReference>
<proteinExistence type="inferred from homology"/>
<evidence type="ECO:0000256" key="2">
    <source>
        <dbReference type="ARBA" id="ARBA00023027"/>
    </source>
</evidence>
<reference evidence="6" key="1">
    <citation type="journal article" date="2019" name="Int. J. Syst. Evol. Microbiol.">
        <title>The Global Catalogue of Microorganisms (GCM) 10K type strain sequencing project: providing services to taxonomists for standard genome sequencing and annotation.</title>
        <authorList>
            <consortium name="The Broad Institute Genomics Platform"/>
            <consortium name="The Broad Institute Genome Sequencing Center for Infectious Disease"/>
            <person name="Wu L."/>
            <person name="Ma J."/>
        </authorList>
    </citation>
    <scope>NUCLEOTIDE SEQUENCE [LARGE SCALE GENOMIC DNA]</scope>
    <source>
        <strain evidence="6">KCTC 12907</strain>
    </source>
</reference>
<dbReference type="InterPro" id="IPR016163">
    <property type="entry name" value="Ald_DH_C"/>
</dbReference>
<comment type="catalytic activity">
    <reaction evidence="3">
        <text>2-methyl-3-oxopropanoate + NAD(+) + CoA + H2O = propanoyl-CoA + hydrogencarbonate + NADH + H(+)</text>
        <dbReference type="Rhea" id="RHEA:20804"/>
        <dbReference type="ChEBI" id="CHEBI:15377"/>
        <dbReference type="ChEBI" id="CHEBI:15378"/>
        <dbReference type="ChEBI" id="CHEBI:17544"/>
        <dbReference type="ChEBI" id="CHEBI:57287"/>
        <dbReference type="ChEBI" id="CHEBI:57392"/>
        <dbReference type="ChEBI" id="CHEBI:57540"/>
        <dbReference type="ChEBI" id="CHEBI:57700"/>
        <dbReference type="ChEBI" id="CHEBI:57945"/>
        <dbReference type="EC" id="1.2.1.27"/>
    </reaction>
</comment>
<comment type="similarity">
    <text evidence="3">Belongs to the aldehyde dehydrogenase family. IolA subfamily.</text>
</comment>
<dbReference type="EC" id="1.2.1.27" evidence="3"/>
<dbReference type="InterPro" id="IPR023510">
    <property type="entry name" value="MSDH_GmP_bac"/>
</dbReference>
<comment type="subunit">
    <text evidence="3">Homotetramer.</text>
</comment>
<dbReference type="InterPro" id="IPR016160">
    <property type="entry name" value="Ald_DH_CS_CYS"/>
</dbReference>
<accession>A0ABW2FJ96</accession>
<dbReference type="Gene3D" id="3.40.309.10">
    <property type="entry name" value="Aldehyde Dehydrogenase, Chain A, domain 2"/>
    <property type="match status" value="1"/>
</dbReference>
<comment type="caution">
    <text evidence="5">The sequence shown here is derived from an EMBL/GenBank/DDBJ whole genome shotgun (WGS) entry which is preliminary data.</text>
</comment>
<sequence>MSTSIEKSATLRNFIGGRWVESACGRTEPVYQPATGEVLAYVPLSEQADVDRAVEAAAAAYPIWSRTPVPKRARLLFRYQQLLVEHWDELARLITTENGKSYEEAYGEVLRGIECVEFAAGAPSLMMGRQLPDIASNLESGMYRYPIGVVGGITPFNFPMMVPCWMFPLAIACGNVFVLKPSERTPLLANRLAELLREAGLPDGVFNLVHGANDVVNGLLHHRGVQAISFVGSQPVAEYVHRTASASGKRVQALAGAKNHSIVMPDADLELTVRQIVNASFGSAGERCMACSVVVAVGDVADRLIDGLLQESDRIKIGSGLEEGTFLGPLIRESHKTRTLGYIESGLEEGATLLRDGREDPQAKGEGYFLGPTIFDHVGTEMKIWRDEIFAPVLSVMRAESLEEAIAIVNRSEFANGACIYTTNGSHVRQFRETVDAGMLGVNVGVPAPMAFFPFSGWKNSFYGDLYANGTDGVEFYTRKKMVTARW</sequence>
<feature type="active site" description="Nucleophile" evidence="3">
    <location>
        <position position="288"/>
    </location>
</feature>
<comment type="caution">
    <text evidence="3">Lacks conserved residue(s) required for the propagation of feature annotation.</text>
</comment>
<organism evidence="5 6">
    <name type="scientific">Cohnella cellulosilytica</name>
    <dbReference type="NCBI Taxonomy" id="986710"/>
    <lineage>
        <taxon>Bacteria</taxon>
        <taxon>Bacillati</taxon>
        <taxon>Bacillota</taxon>
        <taxon>Bacilli</taxon>
        <taxon>Bacillales</taxon>
        <taxon>Paenibacillaceae</taxon>
        <taxon>Cohnella</taxon>
    </lineage>
</organism>
<evidence type="ECO:0000256" key="3">
    <source>
        <dbReference type="HAMAP-Rule" id="MF_01670"/>
    </source>
</evidence>
<feature type="domain" description="Aldehyde dehydrogenase" evidence="4">
    <location>
        <begin position="19"/>
        <end position="483"/>
    </location>
</feature>
<dbReference type="EMBL" id="JBHTAI010000020">
    <property type="protein sequence ID" value="MFC7152100.1"/>
    <property type="molecule type" value="Genomic_DNA"/>
</dbReference>
<comment type="function">
    <text evidence="3">Catalyzes the oxidation of malonate semialdehyde (MSA) and methylmalonate semialdehyde (MMSA) into acetyl-CoA and propanoyl-CoA, respectively. Is involved in a myo-inositol catabolic pathway. Bicarbonate, and not CO2, is the end-product of the enzymatic reaction.</text>
</comment>
<dbReference type="HAMAP" id="MF_01670">
    <property type="entry name" value="IolA"/>
    <property type="match status" value="1"/>
</dbReference>
<keyword evidence="6" id="KW-1185">Reference proteome</keyword>
<feature type="binding site" evidence="3">
    <location>
        <position position="183"/>
    </location>
    <ligand>
        <name>NAD(+)</name>
        <dbReference type="ChEBI" id="CHEBI:57540"/>
    </ligand>
</feature>
<dbReference type="RefSeq" id="WP_378048522.1">
    <property type="nucleotide sequence ID" value="NZ_JBHMDN010000017.1"/>
</dbReference>
<dbReference type="InterPro" id="IPR016161">
    <property type="entry name" value="Ald_DH/histidinol_DH"/>
</dbReference>
<dbReference type="InterPro" id="IPR010061">
    <property type="entry name" value="MeMal-semiAld_DH"/>
</dbReference>
<dbReference type="PROSITE" id="PS00070">
    <property type="entry name" value="ALDEHYDE_DEHYDR_CYS"/>
    <property type="match status" value="1"/>
</dbReference>
<dbReference type="SUPFAM" id="SSF53720">
    <property type="entry name" value="ALDH-like"/>
    <property type="match status" value="1"/>
</dbReference>
<dbReference type="CDD" id="cd07085">
    <property type="entry name" value="ALDH_F6_MMSDH"/>
    <property type="match status" value="1"/>
</dbReference>
<dbReference type="Pfam" id="PF00171">
    <property type="entry name" value="Aldedh"/>
    <property type="match status" value="1"/>
</dbReference>
<evidence type="ECO:0000313" key="6">
    <source>
        <dbReference type="Proteomes" id="UP001596378"/>
    </source>
</evidence>
<feature type="binding site" evidence="3">
    <location>
        <position position="180"/>
    </location>
    <ligand>
        <name>NAD(+)</name>
        <dbReference type="ChEBI" id="CHEBI:57540"/>
    </ligand>
</feature>
<dbReference type="InterPro" id="IPR015590">
    <property type="entry name" value="Aldehyde_DH_dom"/>
</dbReference>
<evidence type="ECO:0000256" key="1">
    <source>
        <dbReference type="ARBA" id="ARBA00023002"/>
    </source>
</evidence>
<feature type="binding site" evidence="3">
    <location>
        <position position="156"/>
    </location>
    <ligand>
        <name>NAD(+)</name>
        <dbReference type="ChEBI" id="CHEBI:57540"/>
    </ligand>
</feature>
<keyword evidence="1 3" id="KW-0560">Oxidoreductase</keyword>
<protein>
    <recommendedName>
        <fullName evidence="3">Malonate-semialdehyde dehydrogenase</fullName>
        <shortName evidence="3">MSA dehydrogenase</shortName>
        <ecNumber evidence="3">1.2.1.27</ecNumber>
    </recommendedName>
    <alternativeName>
        <fullName evidence="3">Methylmalonate semialdehyde dehydrogenase</fullName>
        <shortName evidence="3">MMSA dehydrogenase</shortName>
        <shortName evidence="3">MSDH</shortName>
    </alternativeName>
</protein>
<dbReference type="Gene3D" id="3.40.605.10">
    <property type="entry name" value="Aldehyde Dehydrogenase, Chain A, domain 1"/>
    <property type="match status" value="1"/>
</dbReference>
<evidence type="ECO:0000259" key="4">
    <source>
        <dbReference type="Pfam" id="PF00171"/>
    </source>
</evidence>